<organism evidence="11">
    <name type="scientific">gut metagenome</name>
    <dbReference type="NCBI Taxonomy" id="749906"/>
    <lineage>
        <taxon>unclassified sequences</taxon>
        <taxon>metagenomes</taxon>
        <taxon>organismal metagenomes</taxon>
    </lineage>
</organism>
<dbReference type="EC" id="2.4.1.25" evidence="4"/>
<gene>
    <name evidence="11" type="ORF">EVA_18237</name>
</gene>
<keyword evidence="7 11" id="KW-0808">Transferase</keyword>
<protein>
    <recommendedName>
        <fullName evidence="4">4-alpha-glucanotransferase</fullName>
        <ecNumber evidence="4">2.4.1.25</ecNumber>
    </recommendedName>
    <alternativeName>
        <fullName evidence="9">Amylomaltase</fullName>
    </alternativeName>
    <alternativeName>
        <fullName evidence="10">Disproportionating enzyme</fullName>
    </alternativeName>
</protein>
<evidence type="ECO:0000256" key="6">
    <source>
        <dbReference type="ARBA" id="ARBA00022676"/>
    </source>
</evidence>
<evidence type="ECO:0000256" key="5">
    <source>
        <dbReference type="ARBA" id="ARBA00022490"/>
    </source>
</evidence>
<evidence type="ECO:0000256" key="4">
    <source>
        <dbReference type="ARBA" id="ARBA00012560"/>
    </source>
</evidence>
<dbReference type="InterPro" id="IPR017853">
    <property type="entry name" value="GH"/>
</dbReference>
<feature type="non-terminal residue" evidence="11">
    <location>
        <position position="198"/>
    </location>
</feature>
<evidence type="ECO:0000313" key="11">
    <source>
        <dbReference type="EMBL" id="EJW93656.1"/>
    </source>
</evidence>
<evidence type="ECO:0000256" key="7">
    <source>
        <dbReference type="ARBA" id="ARBA00022679"/>
    </source>
</evidence>
<dbReference type="GO" id="GO:0005737">
    <property type="term" value="C:cytoplasm"/>
    <property type="evidence" value="ECO:0007669"/>
    <property type="project" value="UniProtKB-SubCell"/>
</dbReference>
<comment type="caution">
    <text evidence="11">The sequence shown here is derived from an EMBL/GenBank/DDBJ whole genome shotgun (WGS) entry which is preliminary data.</text>
</comment>
<keyword evidence="5" id="KW-0963">Cytoplasm</keyword>
<comment type="subcellular location">
    <subcellularLocation>
        <location evidence="2">Cytoplasm</location>
    </subcellularLocation>
</comment>
<comment type="catalytic activity">
    <reaction evidence="1">
        <text>Transfers a segment of a (1-&gt;4)-alpha-D-glucan to a new position in an acceptor, which may be glucose or a (1-&gt;4)-alpha-D-glucan.</text>
        <dbReference type="EC" id="2.4.1.25"/>
    </reaction>
</comment>
<dbReference type="PANTHER" id="PTHR32518">
    <property type="match status" value="1"/>
</dbReference>
<evidence type="ECO:0000256" key="2">
    <source>
        <dbReference type="ARBA" id="ARBA00004496"/>
    </source>
</evidence>
<dbReference type="GO" id="GO:0004134">
    <property type="term" value="F:4-alpha-glucanotransferase activity"/>
    <property type="evidence" value="ECO:0007669"/>
    <property type="project" value="UniProtKB-EC"/>
</dbReference>
<dbReference type="GO" id="GO:0016787">
    <property type="term" value="F:hydrolase activity"/>
    <property type="evidence" value="ECO:0007669"/>
    <property type="project" value="UniProtKB-KW"/>
</dbReference>
<evidence type="ECO:0000256" key="10">
    <source>
        <dbReference type="ARBA" id="ARBA00031501"/>
    </source>
</evidence>
<name>J9FFH7_9ZZZZ</name>
<dbReference type="AlphaFoldDB" id="J9FFH7"/>
<reference evidence="11" key="1">
    <citation type="journal article" date="2012" name="PLoS ONE">
        <title>Gene sets for utilization of primary and secondary nutrition supplies in the distal gut of endangered iberian lynx.</title>
        <authorList>
            <person name="Alcaide M."/>
            <person name="Messina E."/>
            <person name="Richter M."/>
            <person name="Bargiela R."/>
            <person name="Peplies J."/>
            <person name="Huws S.A."/>
            <person name="Newbold C.J."/>
            <person name="Golyshin P.N."/>
            <person name="Simon M.A."/>
            <person name="Lopez G."/>
            <person name="Yakimov M.M."/>
            <person name="Ferrer M."/>
        </authorList>
    </citation>
    <scope>NUCLEOTIDE SEQUENCE</scope>
</reference>
<dbReference type="InterPro" id="IPR003385">
    <property type="entry name" value="Glyco_hydro_77"/>
</dbReference>
<evidence type="ECO:0000256" key="9">
    <source>
        <dbReference type="ARBA" id="ARBA00031423"/>
    </source>
</evidence>
<evidence type="ECO:0000256" key="3">
    <source>
        <dbReference type="ARBA" id="ARBA00005684"/>
    </source>
</evidence>
<dbReference type="PANTHER" id="PTHR32518:SF3">
    <property type="entry name" value="4-ALPHA-GLUCANOTRANSFERASE"/>
    <property type="match status" value="1"/>
</dbReference>
<evidence type="ECO:0000256" key="8">
    <source>
        <dbReference type="ARBA" id="ARBA00023277"/>
    </source>
</evidence>
<dbReference type="Pfam" id="PF02446">
    <property type="entry name" value="Glyco_hydro_77"/>
    <property type="match status" value="1"/>
</dbReference>
<dbReference type="GO" id="GO:0005975">
    <property type="term" value="P:carbohydrate metabolic process"/>
    <property type="evidence" value="ECO:0007669"/>
    <property type="project" value="InterPro"/>
</dbReference>
<evidence type="ECO:0000256" key="1">
    <source>
        <dbReference type="ARBA" id="ARBA00000439"/>
    </source>
</evidence>
<dbReference type="EMBL" id="AMCI01006846">
    <property type="protein sequence ID" value="EJW93656.1"/>
    <property type="molecule type" value="Genomic_DNA"/>
</dbReference>
<dbReference type="Gene3D" id="3.20.20.80">
    <property type="entry name" value="Glycosidases"/>
    <property type="match status" value="1"/>
</dbReference>
<keyword evidence="6 11" id="KW-0328">Glycosyltransferase</keyword>
<keyword evidence="8" id="KW-0119">Carbohydrate metabolism</keyword>
<proteinExistence type="inferred from homology"/>
<sequence length="198" mass="22514">TEWRPHSLTMPEDREGMSVQVYDSWSDVPENLLSTASVFSKGIFSYSGNTRVSGVAVPVFSLRSRKSFGVGEFADIRLLVDWAAKTGQKVIQFLPVNDTTMSRTRDDSYPYNANSSFALHPQFIRLTDAGVEEDAGYLSLQQELNSLPDLDYERVNREKERLLREVFSRDGEKVTASEGFRRFFASNRSWLLPYAAYS</sequence>
<keyword evidence="11" id="KW-0378">Hydrolase</keyword>
<comment type="similarity">
    <text evidence="3">Belongs to the disproportionating enzyme family.</text>
</comment>
<feature type="non-terminal residue" evidence="11">
    <location>
        <position position="1"/>
    </location>
</feature>
<dbReference type="SUPFAM" id="SSF51445">
    <property type="entry name" value="(Trans)glycosidases"/>
    <property type="match status" value="1"/>
</dbReference>
<accession>J9FFH7</accession>